<evidence type="ECO:0000313" key="4">
    <source>
        <dbReference type="WBParaSite" id="SMUV_0000454101-mRNA-1"/>
    </source>
</evidence>
<accession>A0A0N5AJA9</accession>
<dbReference type="SUPFAM" id="SSF49265">
    <property type="entry name" value="Fibronectin type III"/>
    <property type="match status" value="2"/>
</dbReference>
<dbReference type="InterPro" id="IPR056970">
    <property type="entry name" value="Fn3_Dep-1_4th"/>
</dbReference>
<feature type="chain" id="PRO_5005893202" evidence="1">
    <location>
        <begin position="23"/>
        <end position="947"/>
    </location>
</feature>
<feature type="domain" description="Fibronectin type-III" evidence="2">
    <location>
        <begin position="273"/>
        <end position="367"/>
    </location>
</feature>
<dbReference type="Pfam" id="PF24943">
    <property type="entry name" value="Fn3_Dep-1_2nd"/>
    <property type="match status" value="1"/>
</dbReference>
<dbReference type="PANTHER" id="PTHR46957:SF3">
    <property type="entry name" value="CYTOKINE RECEPTOR"/>
    <property type="match status" value="1"/>
</dbReference>
<dbReference type="Pfam" id="PF24940">
    <property type="entry name" value="Fn3_Dep-1_5th"/>
    <property type="match status" value="1"/>
</dbReference>
<dbReference type="InterPro" id="IPR057482">
    <property type="entry name" value="Fn3_Dep-1_3rd"/>
</dbReference>
<dbReference type="WBParaSite" id="SMUV_0000454101-mRNA-1">
    <property type="protein sequence ID" value="SMUV_0000454101-mRNA-1"/>
    <property type="gene ID" value="SMUV_0000454101"/>
</dbReference>
<dbReference type="InterPro" id="IPR050713">
    <property type="entry name" value="RTP_Phos/Ushers"/>
</dbReference>
<dbReference type="CDD" id="cd00063">
    <property type="entry name" value="FN3"/>
    <property type="match status" value="1"/>
</dbReference>
<feature type="domain" description="Fibronectin type-III" evidence="2">
    <location>
        <begin position="686"/>
        <end position="792"/>
    </location>
</feature>
<keyword evidence="1" id="KW-0732">Signal</keyword>
<dbReference type="Proteomes" id="UP000046393">
    <property type="component" value="Unplaced"/>
</dbReference>
<dbReference type="AlphaFoldDB" id="A0A0N5AJA9"/>
<dbReference type="STRING" id="451379.A0A0N5AJA9"/>
<dbReference type="Pfam" id="PF24950">
    <property type="entry name" value="Fn3_Dep-1_6th"/>
    <property type="match status" value="1"/>
</dbReference>
<evidence type="ECO:0000256" key="1">
    <source>
        <dbReference type="SAM" id="SignalP"/>
    </source>
</evidence>
<evidence type="ECO:0000259" key="2">
    <source>
        <dbReference type="PROSITE" id="PS50853"/>
    </source>
</evidence>
<dbReference type="InterPro" id="IPR056969">
    <property type="entry name" value="Fn3_Dep-1_6th"/>
</dbReference>
<dbReference type="InterPro" id="IPR013783">
    <property type="entry name" value="Ig-like_fold"/>
</dbReference>
<evidence type="ECO:0000313" key="3">
    <source>
        <dbReference type="Proteomes" id="UP000046393"/>
    </source>
</evidence>
<dbReference type="Pfam" id="PF24946">
    <property type="entry name" value="Fn3_Dep-1_4th"/>
    <property type="match status" value="1"/>
</dbReference>
<organism evidence="3 4">
    <name type="scientific">Syphacia muris</name>
    <dbReference type="NCBI Taxonomy" id="451379"/>
    <lineage>
        <taxon>Eukaryota</taxon>
        <taxon>Metazoa</taxon>
        <taxon>Ecdysozoa</taxon>
        <taxon>Nematoda</taxon>
        <taxon>Chromadorea</taxon>
        <taxon>Rhabditida</taxon>
        <taxon>Spirurina</taxon>
        <taxon>Oxyuridomorpha</taxon>
        <taxon>Oxyuroidea</taxon>
        <taxon>Oxyuridae</taxon>
        <taxon>Syphacia</taxon>
    </lineage>
</organism>
<name>A0A0N5AJA9_9BILA</name>
<proteinExistence type="predicted"/>
<dbReference type="SMART" id="SM00060">
    <property type="entry name" value="FN3"/>
    <property type="match status" value="4"/>
</dbReference>
<keyword evidence="3" id="KW-1185">Reference proteome</keyword>
<dbReference type="InterPro" id="IPR056967">
    <property type="entry name" value="Fn3_Dep-1_1st"/>
</dbReference>
<dbReference type="Pfam" id="PF24942">
    <property type="entry name" value="Fn3_Dep-1_1st"/>
    <property type="match status" value="1"/>
</dbReference>
<dbReference type="Gene3D" id="2.60.40.10">
    <property type="entry name" value="Immunoglobulins"/>
    <property type="match status" value="2"/>
</dbReference>
<feature type="signal peptide" evidence="1">
    <location>
        <begin position="1"/>
        <end position="22"/>
    </location>
</feature>
<dbReference type="FunFam" id="2.60.40.10:FF:002676">
    <property type="entry name" value="Receptor-type tyrosine-protein phosphatase dep-1"/>
    <property type="match status" value="1"/>
</dbReference>
<dbReference type="InterPro" id="IPR056968">
    <property type="entry name" value="Fn3_Dep-1_2nd"/>
</dbReference>
<protein>
    <submittedName>
        <fullName evidence="4">Protein-tyrosine-phosphatase</fullName>
    </submittedName>
</protein>
<reference evidence="4" key="1">
    <citation type="submission" date="2017-02" db="UniProtKB">
        <authorList>
            <consortium name="WormBaseParasite"/>
        </authorList>
    </citation>
    <scope>IDENTIFICATION</scope>
</reference>
<dbReference type="Pfam" id="PF00041">
    <property type="entry name" value="fn3"/>
    <property type="match status" value="1"/>
</dbReference>
<dbReference type="PANTHER" id="PTHR46957">
    <property type="entry name" value="CYTOKINE RECEPTOR"/>
    <property type="match status" value="1"/>
</dbReference>
<dbReference type="InterPro" id="IPR056966">
    <property type="entry name" value="Fn3_Dep-1_5th"/>
</dbReference>
<dbReference type="GO" id="GO:0016020">
    <property type="term" value="C:membrane"/>
    <property type="evidence" value="ECO:0007669"/>
    <property type="project" value="UniProtKB-SubCell"/>
</dbReference>
<dbReference type="InterPro" id="IPR003961">
    <property type="entry name" value="FN3_dom"/>
</dbReference>
<sequence length="947" mass="107754">MRVTRCFCWLLAWLVAANVCRATITVPDDVQLVTESTYEQFSSTIGQSTDMEHLQVLTTLKPTTSEVSIDLPQNDSPMADFHVEKDAQEPSRLLTVYLSKEPTKFKQYFVKLVDVSSDIEPLDRDSNRTFLPSPPDAKIINVRGLHPGHRYGVSFVGRKNGESMLLKDEYVTMDPVAPDFYSRNASISSSFNNITLRALKPENALQEKFYVKYFQIEPYKNYQPLEVYDINEQKHIEIYIGNLNPGRDYNVTVTSLIDYIESKPWRGLLTTRPLSPIKLAVIDSNLTCVTFHWELPANSGVDRFLVQYNEINDTSKIKRIYVERLRRTTSICDLKPGLTFTFGVKSEKIQESSDMSFLDHTLRPKPPESFSTSVDYKKKKFLISVTVPSEAESYIDGCNISIASEGLQDITLYTAVKSGRTINSPRKCIFYASLHPGYRYEISVLTTSKDTKSVKLAKSFALEPGFGMKEFEITLREIEHGFELKWPTDDASFERLQELWKEVVGDDSTLHLNLELQTSPTSKLKEEAQKYVMHISQKEPLILPNLLSGACYKVQIYTVTKFGIVSIERFEEYIRLSVPAMNLTVENVTKSSAKFYFQYSDSVRLDRTECYINVLVLDMHSSAIYNRSLSLATDIVPVLLNDLRPYHKYTINTQIICGRAVDKKCSLRVRTLRQVTFETKQDRPGPVQNLTVRPLNPYSVQLSWMPPALPNGIITHYIARIHPFKNSESEWSVNVSATPQQFDHTVNAVVDNLIGGLSYRMDVRAVTEAGEGQINAISDAAVVVMPVLPPPQPTSRIEILYNTVRSYDVTVRYSTAMFSTKHGLLLKSALIVTEVTNDGKSNEFWSWEHRNSTPSWRDVQHFDIWPPYVAIETPIEPIRKFFPPRSISEVIGVNSSCEDTDADRICNGPLKPGSNYKFKLRLYTAMNLWTDTEYSDVVTTVSVFNGF</sequence>
<dbReference type="PROSITE" id="PS50853">
    <property type="entry name" value="FN3"/>
    <property type="match status" value="2"/>
</dbReference>
<dbReference type="Pfam" id="PF25300">
    <property type="entry name" value="Fn3_Dep-1_3rd"/>
    <property type="match status" value="1"/>
</dbReference>
<dbReference type="InterPro" id="IPR036116">
    <property type="entry name" value="FN3_sf"/>
</dbReference>